<organism evidence="2">
    <name type="scientific">Acidithiobacillus ferrivorans</name>
    <dbReference type="NCBI Taxonomy" id="160808"/>
    <lineage>
        <taxon>Bacteria</taxon>
        <taxon>Pseudomonadati</taxon>
        <taxon>Pseudomonadota</taxon>
        <taxon>Acidithiobacillia</taxon>
        <taxon>Acidithiobacillales</taxon>
        <taxon>Acidithiobacillaceae</taxon>
        <taxon>Acidithiobacillus</taxon>
    </lineage>
</organism>
<reference evidence="5 7" key="4">
    <citation type="submission" date="2017-03" db="EMBL/GenBank/DDBJ databases">
        <authorList>
            <person name="Regsiter A."/>
            <person name="William W."/>
        </authorList>
    </citation>
    <scope>NUCLEOTIDE SEQUENCE [LARGE SCALE GENOMIC DNA]</scope>
    <source>
        <strain evidence="5">PRJEB5721</strain>
    </source>
</reference>
<accession>A0A060USN1</accession>
<dbReference type="InterPro" id="IPR050990">
    <property type="entry name" value="UPF0237/GcvR_regulator"/>
</dbReference>
<evidence type="ECO:0000313" key="6">
    <source>
        <dbReference type="Proteomes" id="UP000093129"/>
    </source>
</evidence>
<evidence type="ECO:0000313" key="8">
    <source>
        <dbReference type="Proteomes" id="UP000595420"/>
    </source>
</evidence>
<evidence type="ECO:0000313" key="5">
    <source>
        <dbReference type="EMBL" id="SMH67206.1"/>
    </source>
</evidence>
<dbReference type="Pfam" id="PF13740">
    <property type="entry name" value="ACT_6"/>
    <property type="match status" value="2"/>
</dbReference>
<feature type="domain" description="ACT" evidence="1">
    <location>
        <begin position="91"/>
        <end position="170"/>
    </location>
</feature>
<dbReference type="EMBL" id="CP059488">
    <property type="protein sequence ID" value="QQD72233.1"/>
    <property type="molecule type" value="Genomic_DNA"/>
</dbReference>
<dbReference type="PROSITE" id="PS51671">
    <property type="entry name" value="ACT"/>
    <property type="match status" value="2"/>
</dbReference>
<dbReference type="EMBL" id="CCCS020000023">
    <property type="protein sequence ID" value="CDQ09549.1"/>
    <property type="molecule type" value="Genomic_DNA"/>
</dbReference>
<reference evidence="2" key="2">
    <citation type="submission" date="2014-07" db="EMBL/GenBank/DDBJ databases">
        <title>Initial genome analysis of the psychrotolerant acidophile Acidithiobacillus ferrivorans CF27: insights into iron and sulfur oxidation pathways and into biofilm formation.</title>
        <authorList>
            <person name="Talla E."/>
            <person name="Hedrich S."/>
            <person name="Mangenot S."/>
            <person name="Ji B."/>
            <person name="Johnson D.B."/>
            <person name="Barbe V."/>
            <person name="Bonnefoy V."/>
        </authorList>
    </citation>
    <scope>NUCLEOTIDE SEQUENCE [LARGE SCALE GENOMIC DNA]</scope>
    <source>
        <strain evidence="2">CF27</strain>
    </source>
</reference>
<feature type="domain" description="ACT" evidence="1">
    <location>
        <begin position="5"/>
        <end position="80"/>
    </location>
</feature>
<keyword evidence="7" id="KW-1185">Reference proteome</keyword>
<proteinExistence type="predicted"/>
<dbReference type="Gene3D" id="3.30.70.260">
    <property type="match status" value="2"/>
</dbReference>
<dbReference type="PANTHER" id="PTHR34875:SF6">
    <property type="entry name" value="UPF0237 PROTEIN MJ1558"/>
    <property type="match status" value="1"/>
</dbReference>
<dbReference type="Proteomes" id="UP000193925">
    <property type="component" value="Chromosome AFERRI"/>
</dbReference>
<dbReference type="AlphaFoldDB" id="A0A060USN1"/>
<dbReference type="Proteomes" id="UP000093129">
    <property type="component" value="Unassembled WGS sequence"/>
</dbReference>
<dbReference type="Proteomes" id="UP000595420">
    <property type="component" value="Chromosome"/>
</dbReference>
<dbReference type="PANTHER" id="PTHR34875">
    <property type="entry name" value="UPF0237 PROTEIN MJ1558"/>
    <property type="match status" value="1"/>
</dbReference>
<reference evidence="2" key="1">
    <citation type="submission" date="2014-03" db="EMBL/GenBank/DDBJ databases">
        <authorList>
            <person name="Genoscope - CEA"/>
        </authorList>
    </citation>
    <scope>NUCLEOTIDE SEQUENCE [LARGE SCALE GENOMIC DNA]</scope>
    <source>
        <strain evidence="2">CF27</strain>
    </source>
</reference>
<dbReference type="InterPro" id="IPR002912">
    <property type="entry name" value="ACT_dom"/>
</dbReference>
<dbReference type="EMBL" id="MASQ01000135">
    <property type="protein sequence ID" value="OCB01563.1"/>
    <property type="molecule type" value="Genomic_DNA"/>
</dbReference>
<dbReference type="EMBL" id="LT841305">
    <property type="protein sequence ID" value="SMH67206.1"/>
    <property type="molecule type" value="Genomic_DNA"/>
</dbReference>
<sequence>MSQALLTVIGEDRPGIVAAVTQALFTADCSIGDASMMRLGGYFTIMQVIDYPRDLGSVEMALDPAIKRLNLRVHLDPISSVALTADMPNTRVTVYGADHPGIVAGITGALAAIGFNVIDLESESSGSAERPLYVMVIQGYAPEGVESVRKAVLPLREREGVEIGVHPIEAAVF</sequence>
<dbReference type="RefSeq" id="WP_014028111.1">
    <property type="nucleotide sequence ID" value="NZ_CCCS020000023.1"/>
</dbReference>
<dbReference type="SUPFAM" id="SSF55021">
    <property type="entry name" value="ACT-like"/>
    <property type="match status" value="2"/>
</dbReference>
<evidence type="ECO:0000313" key="4">
    <source>
        <dbReference type="EMBL" id="QQD72233.1"/>
    </source>
</evidence>
<protein>
    <submittedName>
        <fullName evidence="2">Amino acid-binding ACT domain protein</fullName>
    </submittedName>
    <submittedName>
        <fullName evidence="3">Amino acid-binding protein</fullName>
    </submittedName>
</protein>
<reference evidence="4 8" key="5">
    <citation type="submission" date="2020-07" db="EMBL/GenBank/DDBJ databases">
        <title>Complete genome sequence analysis of Acidithiobacillus ferrivorans XJFY6S-08 reveals extreme environmental adaptation to alpine acid mine drainage.</title>
        <authorList>
            <person name="Yan L."/>
            <person name="Ni Y."/>
        </authorList>
    </citation>
    <scope>NUCLEOTIDE SEQUENCE [LARGE SCALE GENOMIC DNA]</scope>
    <source>
        <strain evidence="4 8">XJFY6S-08</strain>
    </source>
</reference>
<evidence type="ECO:0000313" key="3">
    <source>
        <dbReference type="EMBL" id="OCB01563.1"/>
    </source>
</evidence>
<name>A0A060USN1_9PROT</name>
<evidence type="ECO:0000313" key="7">
    <source>
        <dbReference type="Proteomes" id="UP000193925"/>
    </source>
</evidence>
<dbReference type="InterPro" id="IPR045865">
    <property type="entry name" value="ACT-like_dom_sf"/>
</dbReference>
<reference evidence="3 6" key="3">
    <citation type="submission" date="2016-07" db="EMBL/GenBank/DDBJ databases">
        <title>Draft genome of a psychrotolerant acidophile Acidithiobacillus ferrivorans strain YL15.</title>
        <authorList>
            <person name="Peng T."/>
            <person name="Ma L."/>
            <person name="Nan M."/>
            <person name="An N."/>
            <person name="Wang M."/>
            <person name="Qiu G."/>
            <person name="Zeng W."/>
        </authorList>
    </citation>
    <scope>NUCLEOTIDE SEQUENCE [LARGE SCALE GENOMIC DNA]</scope>
    <source>
        <strain evidence="3 6">YL15</strain>
    </source>
</reference>
<evidence type="ECO:0000259" key="1">
    <source>
        <dbReference type="PROSITE" id="PS51671"/>
    </source>
</evidence>
<gene>
    <name evidence="2" type="ORF">AFERRI_30195</name>
    <name evidence="5" type="ORF">AFERRI_50407</name>
    <name evidence="3" type="ORF">BBC27_03340</name>
    <name evidence="4" type="ORF">H2515_12600</name>
</gene>
<dbReference type="OrthoDB" id="12860at2"/>
<evidence type="ECO:0000313" key="2">
    <source>
        <dbReference type="EMBL" id="CDQ09549.1"/>
    </source>
</evidence>